<name>A0AA41BKP3_LEPIR</name>
<keyword evidence="5" id="KW-0997">Cell inner membrane</keyword>
<feature type="chain" id="PRO_5041354985" description="C4-dicarboxylate transporter DcuA" evidence="11">
    <location>
        <begin position="20"/>
        <end position="104"/>
    </location>
</feature>
<dbReference type="AlphaFoldDB" id="A0AA41BKP3"/>
<comment type="similarity">
    <text evidence="2">Belongs to the DcuA/DcuB transporter (TC 2.A.13.1) family.</text>
</comment>
<evidence type="ECO:0000313" key="13">
    <source>
        <dbReference type="Proteomes" id="UP000644282"/>
    </source>
</evidence>
<feature type="non-terminal residue" evidence="12">
    <location>
        <position position="1"/>
    </location>
</feature>
<dbReference type="PANTHER" id="PTHR36106:SF2">
    <property type="entry name" value="C4-DICARBOXYLATE TRANSPORTER DCUA"/>
    <property type="match status" value="1"/>
</dbReference>
<evidence type="ECO:0000256" key="9">
    <source>
        <dbReference type="ARBA" id="ARBA00039380"/>
    </source>
</evidence>
<comment type="caution">
    <text evidence="12">The sequence shown here is derived from an EMBL/GenBank/DDBJ whole genome shotgun (WGS) entry which is preliminary data.</text>
</comment>
<evidence type="ECO:0000256" key="1">
    <source>
        <dbReference type="ARBA" id="ARBA00004429"/>
    </source>
</evidence>
<feature type="transmembrane region" description="Helical" evidence="10">
    <location>
        <begin position="81"/>
        <end position="103"/>
    </location>
</feature>
<keyword evidence="4" id="KW-1003">Cell membrane</keyword>
<evidence type="ECO:0000256" key="3">
    <source>
        <dbReference type="ARBA" id="ARBA00022448"/>
    </source>
</evidence>
<evidence type="ECO:0000256" key="10">
    <source>
        <dbReference type="SAM" id="Phobius"/>
    </source>
</evidence>
<reference evidence="12" key="1">
    <citation type="submission" date="2020-10" db="EMBL/GenBank/DDBJ databases">
        <title>New Zealand Leptospira genomics.</title>
        <authorList>
            <person name="Wilkinson D.A."/>
            <person name="Nisa S."/>
            <person name="Moinet M."/>
            <person name="Benschop J."/>
        </authorList>
    </citation>
    <scope>NUCLEOTIDE SEQUENCE</scope>
    <source>
        <strain evidence="12">ESR8</strain>
    </source>
</reference>
<proteinExistence type="inferred from homology"/>
<evidence type="ECO:0000256" key="6">
    <source>
        <dbReference type="ARBA" id="ARBA00022692"/>
    </source>
</evidence>
<keyword evidence="7 10" id="KW-1133">Transmembrane helix</keyword>
<dbReference type="InterPro" id="IPR004668">
    <property type="entry name" value="Anaer_Dcu_memb_transpt"/>
</dbReference>
<gene>
    <name evidence="12" type="ORF">IQB77_21590</name>
</gene>
<keyword evidence="8 10" id="KW-0472">Membrane</keyword>
<accession>A0AA41BKP3</accession>
<organism evidence="12 13">
    <name type="scientific">Leptospira interrogans serovar Pomona</name>
    <dbReference type="NCBI Taxonomy" id="44276"/>
    <lineage>
        <taxon>Bacteria</taxon>
        <taxon>Pseudomonadati</taxon>
        <taxon>Spirochaetota</taxon>
        <taxon>Spirochaetia</taxon>
        <taxon>Leptospirales</taxon>
        <taxon>Leptospiraceae</taxon>
        <taxon>Leptospira</taxon>
    </lineage>
</organism>
<evidence type="ECO:0000256" key="5">
    <source>
        <dbReference type="ARBA" id="ARBA00022519"/>
    </source>
</evidence>
<dbReference type="EMBL" id="JADDXF010000503">
    <property type="protein sequence ID" value="MBE8432306.1"/>
    <property type="molecule type" value="Genomic_DNA"/>
</dbReference>
<dbReference type="PANTHER" id="PTHR36106">
    <property type="entry name" value="ANAEROBIC C4-DICARBOXYLATE TRANSPORTER DCUB"/>
    <property type="match status" value="1"/>
</dbReference>
<evidence type="ECO:0000313" key="12">
    <source>
        <dbReference type="EMBL" id="MBE8432306.1"/>
    </source>
</evidence>
<keyword evidence="3" id="KW-0813">Transport</keyword>
<protein>
    <recommendedName>
        <fullName evidence="9">C4-dicarboxylate transporter DcuA</fullName>
    </recommendedName>
</protein>
<dbReference type="GO" id="GO:0015556">
    <property type="term" value="F:C4-dicarboxylate transmembrane transporter activity"/>
    <property type="evidence" value="ECO:0007669"/>
    <property type="project" value="InterPro"/>
</dbReference>
<dbReference type="GO" id="GO:0005886">
    <property type="term" value="C:plasma membrane"/>
    <property type="evidence" value="ECO:0007669"/>
    <property type="project" value="UniProtKB-SubCell"/>
</dbReference>
<keyword evidence="11" id="KW-0732">Signal</keyword>
<evidence type="ECO:0000256" key="11">
    <source>
        <dbReference type="SAM" id="SignalP"/>
    </source>
</evidence>
<feature type="signal peptide" evidence="11">
    <location>
        <begin position="1"/>
        <end position="19"/>
    </location>
</feature>
<evidence type="ECO:0000256" key="2">
    <source>
        <dbReference type="ARBA" id="ARBA00006413"/>
    </source>
</evidence>
<sequence length="104" mass="11097">PWLLAVIFFFASALLYSQAATAKALMPMALALNVSPLTAVASFAAVSGLFILPTYPPLVASLQMDYTCTTRIGNFVFNHPFFIPGTLGVVLAVCFGFLLGSFML</sequence>
<evidence type="ECO:0000256" key="7">
    <source>
        <dbReference type="ARBA" id="ARBA00022989"/>
    </source>
</evidence>
<keyword evidence="6 10" id="KW-0812">Transmembrane</keyword>
<dbReference type="Pfam" id="PF03605">
    <property type="entry name" value="DcuA_DcuB"/>
    <property type="match status" value="1"/>
</dbReference>
<evidence type="ECO:0000256" key="8">
    <source>
        <dbReference type="ARBA" id="ARBA00023136"/>
    </source>
</evidence>
<comment type="subcellular location">
    <subcellularLocation>
        <location evidence="1">Cell inner membrane</location>
        <topology evidence="1">Multi-pass membrane protein</topology>
    </subcellularLocation>
</comment>
<dbReference type="Proteomes" id="UP000644282">
    <property type="component" value="Unassembled WGS sequence"/>
</dbReference>
<evidence type="ECO:0000256" key="4">
    <source>
        <dbReference type="ARBA" id="ARBA00022475"/>
    </source>
</evidence>
<feature type="transmembrane region" description="Helical" evidence="10">
    <location>
        <begin position="29"/>
        <end position="52"/>
    </location>
</feature>